<name>A0A3M9M239_9MICO</name>
<accession>A0A3M9M239</accession>
<dbReference type="Proteomes" id="UP000271678">
    <property type="component" value="Unassembled WGS sequence"/>
</dbReference>
<feature type="transmembrane region" description="Helical" evidence="7">
    <location>
        <begin position="91"/>
        <end position="110"/>
    </location>
</feature>
<feature type="transmembrane region" description="Helical" evidence="7">
    <location>
        <begin position="122"/>
        <end position="140"/>
    </location>
</feature>
<dbReference type="Pfam" id="PF07690">
    <property type="entry name" value="MFS_1"/>
    <property type="match status" value="1"/>
</dbReference>
<feature type="domain" description="Major facilitator superfamily (MFS) profile" evidence="8">
    <location>
        <begin position="57"/>
        <end position="512"/>
    </location>
</feature>
<sequence length="538" mass="55933">MPPYSSKRSYAPLTCPWYASLSRRTYLVTIPTKLRLTASASGASTSPAPSPIRTRLVLPAVLVTQLMLVLDAAIVNIALPDIGTQLHMNSTSLSWVVNAYTLTFGGLLLLGARAGDLLGRRTTFLAGMAVFVAASMAGGLSQGEGLLLASRALQGAGAAFAAPSALAILMSLYKPGAEQTRAVGWYTVVSASGAATGLLAGGILTSVASWRWVFFVNVPIGLAVLVAGYRALSRDKGVHGSVDVAGALLVTVGMSSVVYGFIRAASDGWLESGTLAAFGVGLSLLVAFLVVELRATSPVMPLRLFADRDRATAYVARLLLVAGSLGSFFFMSQYMQIVLGWTPWQSGLAFLPFPVTIFISSQVVARVVSRHFSTRTIAVVGTGLSTVGMLLLTTLTAHTTYLQILPAFLVFALGNGIAFVPLTTAGLARVDKADTSVASGLVNVTQQLGGALGLAVLVTVFATAGKHPAAAHGAGAHSVDVFVTGADRGFQVGALLLLVAFAMVLLVMRRSPGGAQQRRAADPVEQLRDTEEIALEVG</sequence>
<dbReference type="PANTHER" id="PTHR42718">
    <property type="entry name" value="MAJOR FACILITATOR SUPERFAMILY MULTIDRUG TRANSPORTER MFSC"/>
    <property type="match status" value="1"/>
</dbReference>
<feature type="transmembrane region" description="Helical" evidence="7">
    <location>
        <begin position="210"/>
        <end position="232"/>
    </location>
</feature>
<keyword evidence="10" id="KW-1185">Reference proteome</keyword>
<feature type="transmembrane region" description="Helical" evidence="7">
    <location>
        <begin position="314"/>
        <end position="335"/>
    </location>
</feature>
<protein>
    <submittedName>
        <fullName evidence="9">MFS transporter</fullName>
    </submittedName>
</protein>
<keyword evidence="2" id="KW-0813">Transport</keyword>
<feature type="transmembrane region" description="Helical" evidence="7">
    <location>
        <begin position="152"/>
        <end position="173"/>
    </location>
</feature>
<dbReference type="GO" id="GO:0005886">
    <property type="term" value="C:plasma membrane"/>
    <property type="evidence" value="ECO:0007669"/>
    <property type="project" value="UniProtKB-SubCell"/>
</dbReference>
<comment type="caution">
    <text evidence="9">The sequence shown here is derived from an EMBL/GenBank/DDBJ whole genome shotgun (WGS) entry which is preliminary data.</text>
</comment>
<feature type="transmembrane region" description="Helical" evidence="7">
    <location>
        <begin position="489"/>
        <end position="508"/>
    </location>
</feature>
<keyword evidence="4 7" id="KW-0812">Transmembrane</keyword>
<dbReference type="AlphaFoldDB" id="A0A3M9M239"/>
<keyword evidence="6 7" id="KW-0472">Membrane</keyword>
<feature type="transmembrane region" description="Helical" evidence="7">
    <location>
        <begin position="274"/>
        <end position="293"/>
    </location>
</feature>
<dbReference type="CDD" id="cd17321">
    <property type="entry name" value="MFS_MMR_MDR_like"/>
    <property type="match status" value="1"/>
</dbReference>
<keyword evidence="3" id="KW-1003">Cell membrane</keyword>
<evidence type="ECO:0000259" key="8">
    <source>
        <dbReference type="PROSITE" id="PS50850"/>
    </source>
</evidence>
<keyword evidence="5 7" id="KW-1133">Transmembrane helix</keyword>
<comment type="subcellular location">
    <subcellularLocation>
        <location evidence="1">Cell membrane</location>
        <topology evidence="1">Multi-pass membrane protein</topology>
    </subcellularLocation>
</comment>
<evidence type="ECO:0000256" key="2">
    <source>
        <dbReference type="ARBA" id="ARBA00022448"/>
    </source>
</evidence>
<feature type="transmembrane region" description="Helical" evidence="7">
    <location>
        <begin position="185"/>
        <end position="204"/>
    </location>
</feature>
<dbReference type="Gene3D" id="1.20.1720.10">
    <property type="entry name" value="Multidrug resistance protein D"/>
    <property type="match status" value="1"/>
</dbReference>
<feature type="transmembrane region" description="Helical" evidence="7">
    <location>
        <begin position="404"/>
        <end position="427"/>
    </location>
</feature>
<evidence type="ECO:0000256" key="1">
    <source>
        <dbReference type="ARBA" id="ARBA00004651"/>
    </source>
</evidence>
<dbReference type="InterPro" id="IPR036259">
    <property type="entry name" value="MFS_trans_sf"/>
</dbReference>
<feature type="transmembrane region" description="Helical" evidence="7">
    <location>
        <begin position="56"/>
        <end position="79"/>
    </location>
</feature>
<feature type="transmembrane region" description="Helical" evidence="7">
    <location>
        <begin position="244"/>
        <end position="262"/>
    </location>
</feature>
<dbReference type="PANTHER" id="PTHR42718:SF46">
    <property type="entry name" value="BLR6921 PROTEIN"/>
    <property type="match status" value="1"/>
</dbReference>
<dbReference type="Gene3D" id="1.20.1250.20">
    <property type="entry name" value="MFS general substrate transporter like domains"/>
    <property type="match status" value="1"/>
</dbReference>
<proteinExistence type="predicted"/>
<evidence type="ECO:0000256" key="3">
    <source>
        <dbReference type="ARBA" id="ARBA00022475"/>
    </source>
</evidence>
<organism evidence="9 10">
    <name type="scientific">Flexivirga caeni</name>
    <dbReference type="NCBI Taxonomy" id="2294115"/>
    <lineage>
        <taxon>Bacteria</taxon>
        <taxon>Bacillati</taxon>
        <taxon>Actinomycetota</taxon>
        <taxon>Actinomycetes</taxon>
        <taxon>Micrococcales</taxon>
        <taxon>Dermacoccaceae</taxon>
        <taxon>Flexivirga</taxon>
    </lineage>
</organism>
<evidence type="ECO:0000256" key="4">
    <source>
        <dbReference type="ARBA" id="ARBA00022692"/>
    </source>
</evidence>
<gene>
    <name evidence="9" type="ORF">EFY87_16125</name>
</gene>
<evidence type="ECO:0000256" key="5">
    <source>
        <dbReference type="ARBA" id="ARBA00022989"/>
    </source>
</evidence>
<dbReference type="InterPro" id="IPR020846">
    <property type="entry name" value="MFS_dom"/>
</dbReference>
<dbReference type="EMBL" id="RJJQ01000019">
    <property type="protein sequence ID" value="RNI19626.1"/>
    <property type="molecule type" value="Genomic_DNA"/>
</dbReference>
<feature type="transmembrane region" description="Helical" evidence="7">
    <location>
        <begin position="448"/>
        <end position="469"/>
    </location>
</feature>
<evidence type="ECO:0000313" key="10">
    <source>
        <dbReference type="Proteomes" id="UP000271678"/>
    </source>
</evidence>
<dbReference type="InterPro" id="IPR011701">
    <property type="entry name" value="MFS"/>
</dbReference>
<dbReference type="GO" id="GO:0022857">
    <property type="term" value="F:transmembrane transporter activity"/>
    <property type="evidence" value="ECO:0007669"/>
    <property type="project" value="InterPro"/>
</dbReference>
<evidence type="ECO:0000256" key="6">
    <source>
        <dbReference type="ARBA" id="ARBA00023136"/>
    </source>
</evidence>
<evidence type="ECO:0000256" key="7">
    <source>
        <dbReference type="SAM" id="Phobius"/>
    </source>
</evidence>
<feature type="transmembrane region" description="Helical" evidence="7">
    <location>
        <begin position="377"/>
        <end position="398"/>
    </location>
</feature>
<dbReference type="SUPFAM" id="SSF103473">
    <property type="entry name" value="MFS general substrate transporter"/>
    <property type="match status" value="1"/>
</dbReference>
<dbReference type="PROSITE" id="PS50850">
    <property type="entry name" value="MFS"/>
    <property type="match status" value="1"/>
</dbReference>
<evidence type="ECO:0000313" key="9">
    <source>
        <dbReference type="EMBL" id="RNI19626.1"/>
    </source>
</evidence>
<reference evidence="9 10" key="1">
    <citation type="submission" date="2018-11" db="EMBL/GenBank/DDBJ databases">
        <title>Draft genome of Simplicispira Flexivirga sp. BO-16.</title>
        <authorList>
            <person name="Im W.T."/>
        </authorList>
    </citation>
    <scope>NUCLEOTIDE SEQUENCE [LARGE SCALE GENOMIC DNA]</scope>
    <source>
        <strain evidence="9 10">BO-16</strain>
    </source>
</reference>
<feature type="transmembrane region" description="Helical" evidence="7">
    <location>
        <begin position="347"/>
        <end position="365"/>
    </location>
</feature>